<keyword evidence="3" id="KW-1185">Reference proteome</keyword>
<gene>
    <name evidence="2" type="ORF">CISIN_1g010855mg</name>
</gene>
<reference evidence="2 3" key="1">
    <citation type="submission" date="2014-04" db="EMBL/GenBank/DDBJ databases">
        <authorList>
            <consortium name="International Citrus Genome Consortium"/>
            <person name="Gmitter F."/>
            <person name="Chen C."/>
            <person name="Farmerie W."/>
            <person name="Harkins T."/>
            <person name="Desany B."/>
            <person name="Mohiuddin M."/>
            <person name="Kodira C."/>
            <person name="Borodovsky M."/>
            <person name="Lomsadze A."/>
            <person name="Burns P."/>
            <person name="Jenkins J."/>
            <person name="Prochnik S."/>
            <person name="Shu S."/>
            <person name="Chapman J."/>
            <person name="Pitluck S."/>
            <person name="Schmutz J."/>
            <person name="Rokhsar D."/>
        </authorList>
    </citation>
    <scope>NUCLEOTIDE SEQUENCE</scope>
</reference>
<dbReference type="InterPro" id="IPR050967">
    <property type="entry name" value="Thiamine_Salvage_TenA"/>
</dbReference>
<dbReference type="CDD" id="cd19368">
    <property type="entry name" value="TenA_C_AtTH2-like"/>
    <property type="match status" value="1"/>
</dbReference>
<dbReference type="SUPFAM" id="SSF48613">
    <property type="entry name" value="Heme oxygenase-like"/>
    <property type="match status" value="1"/>
</dbReference>
<protein>
    <recommendedName>
        <fullName evidence="1">Thiaminase-2/PQQC domain-containing protein</fullName>
    </recommendedName>
</protein>
<dbReference type="SMR" id="A0A067FAX4"/>
<dbReference type="GO" id="GO:0006772">
    <property type="term" value="P:thiamine metabolic process"/>
    <property type="evidence" value="ECO:0007669"/>
    <property type="project" value="UniProtKB-ARBA"/>
</dbReference>
<dbReference type="InterPro" id="IPR023214">
    <property type="entry name" value="HAD_sf"/>
</dbReference>
<dbReference type="InterPro" id="IPR004305">
    <property type="entry name" value="Thiaminase-2/PQQC"/>
</dbReference>
<dbReference type="STRING" id="2711.A0A067FAX4"/>
<evidence type="ECO:0000313" key="3">
    <source>
        <dbReference type="Proteomes" id="UP000027120"/>
    </source>
</evidence>
<dbReference type="Proteomes" id="UP000027120">
    <property type="component" value="Unassembled WGS sequence"/>
</dbReference>
<dbReference type="Pfam" id="PF03070">
    <property type="entry name" value="TENA_THI-4"/>
    <property type="match status" value="1"/>
</dbReference>
<dbReference type="PANTHER" id="PTHR43198">
    <property type="entry name" value="BIFUNCTIONAL TH2 PROTEIN"/>
    <property type="match status" value="1"/>
</dbReference>
<evidence type="ECO:0000259" key="1">
    <source>
        <dbReference type="Pfam" id="PF03070"/>
    </source>
</evidence>
<dbReference type="InterPro" id="IPR016084">
    <property type="entry name" value="Haem_Oase-like_multi-hlx"/>
</dbReference>
<dbReference type="eggNOG" id="ENOG502RUCP">
    <property type="taxonomic scope" value="Eukaryota"/>
</dbReference>
<organism evidence="2 3">
    <name type="scientific">Citrus sinensis</name>
    <name type="common">Sweet orange</name>
    <name type="synonym">Citrus aurantium var. sinensis</name>
    <dbReference type="NCBI Taxonomy" id="2711"/>
    <lineage>
        <taxon>Eukaryota</taxon>
        <taxon>Viridiplantae</taxon>
        <taxon>Streptophyta</taxon>
        <taxon>Embryophyta</taxon>
        <taxon>Tracheophyta</taxon>
        <taxon>Spermatophyta</taxon>
        <taxon>Magnoliopsida</taxon>
        <taxon>eudicotyledons</taxon>
        <taxon>Gunneridae</taxon>
        <taxon>Pentapetalae</taxon>
        <taxon>rosids</taxon>
        <taxon>malvids</taxon>
        <taxon>Sapindales</taxon>
        <taxon>Rutaceae</taxon>
        <taxon>Aurantioideae</taxon>
        <taxon>Citrus</taxon>
    </lineage>
</organism>
<name>A0A067FAX4_CITSI</name>
<feature type="domain" description="Thiaminase-2/PQQC" evidence="1">
    <location>
        <begin position="91"/>
        <end position="177"/>
    </location>
</feature>
<dbReference type="PANTHER" id="PTHR43198:SF9">
    <property type="entry name" value="AMINOPYRIMIDINE AMINOHYDROLASE, MITOCHONDRIAL ISOFORM X1-RELATED"/>
    <property type="match status" value="1"/>
</dbReference>
<evidence type="ECO:0000313" key="2">
    <source>
        <dbReference type="EMBL" id="KDO60346.1"/>
    </source>
</evidence>
<dbReference type="EMBL" id="KK784932">
    <property type="protein sequence ID" value="KDO60346.1"/>
    <property type="molecule type" value="Genomic_DNA"/>
</dbReference>
<dbReference type="AlphaFoldDB" id="A0A067FAX4"/>
<dbReference type="InterPro" id="IPR036412">
    <property type="entry name" value="HAD-like_sf"/>
</dbReference>
<dbReference type="PaxDb" id="2711-XP_006479432.1"/>
<sequence length="499" mass="56343">MSIFSKPSLSHDEEDKLAIRKLRKRVKQKLKTLDSLVREWGFELPEEIITDDATVKCTDFLLSTASGKVEGEKVLGKIETPFEKIKVAAYTLSAISPCMRLFEVIAKEIQALLNPDDGSHLYKKWIDYYCSQSFQESALQTEELLDKLSVLLTGEELEVIKKLYYKAIKLHVNFFAAQPVKQQTTVPLSWVKDPVEGHLTLFCDFDWTCTAFDSSSILAELAIVTAQKSDPDQSEGKLTWMSSADLRNTWDVLSTKYTEEYEQCIESIMSSEAVAEFEYEGLCEALKQLAYFEKNENSRVVQSGVLKGLNLEDIKWASQHLIFQDGCRRFFQNTIKSTNFKTDVHVLSYCWCGDLIRSAFASGDLNAFRVHSNELVYEESISTGEIVNKLESPLEKLQAFNDILKDHSNDEQNLTVYIGGSPGDLLCLLEADIGIVIGSSSSLRRLGDHFGVSFVPLFSSLVERQKELVDGSSYKWKRLPGTLYTVSSWAEIHAFILGP</sequence>
<accession>A0A067FAX4</accession>
<dbReference type="GO" id="GO:0005829">
    <property type="term" value="C:cytosol"/>
    <property type="evidence" value="ECO:0000318"/>
    <property type="project" value="GO_Central"/>
</dbReference>
<dbReference type="SUPFAM" id="SSF56784">
    <property type="entry name" value="HAD-like"/>
    <property type="match status" value="1"/>
</dbReference>
<proteinExistence type="predicted"/>
<dbReference type="Gene3D" id="1.20.910.10">
    <property type="entry name" value="Heme oxygenase-like"/>
    <property type="match status" value="1"/>
</dbReference>
<dbReference type="Gene3D" id="3.40.50.1000">
    <property type="entry name" value="HAD superfamily/HAD-like"/>
    <property type="match status" value="1"/>
</dbReference>